<dbReference type="SUPFAM" id="SSF47413">
    <property type="entry name" value="lambda repressor-like DNA-binding domains"/>
    <property type="match status" value="1"/>
</dbReference>
<name>A0ABQ2NCC3_9ACTN</name>
<dbReference type="Proteomes" id="UP000655410">
    <property type="component" value="Unassembled WGS sequence"/>
</dbReference>
<keyword evidence="2" id="KW-1185">Reference proteome</keyword>
<reference evidence="2" key="1">
    <citation type="journal article" date="2019" name="Int. J. Syst. Evol. Microbiol.">
        <title>The Global Catalogue of Microorganisms (GCM) 10K type strain sequencing project: providing services to taxonomists for standard genome sequencing and annotation.</title>
        <authorList>
            <consortium name="The Broad Institute Genomics Platform"/>
            <consortium name="The Broad Institute Genome Sequencing Center for Infectious Disease"/>
            <person name="Wu L."/>
            <person name="Ma J."/>
        </authorList>
    </citation>
    <scope>NUCLEOTIDE SEQUENCE [LARGE SCALE GENOMIC DNA]</scope>
    <source>
        <strain evidence="2">CGMCC 4.7371</strain>
    </source>
</reference>
<accession>A0ABQ2NCC3</accession>
<evidence type="ECO:0008006" key="3">
    <source>
        <dbReference type="Google" id="ProtNLM"/>
    </source>
</evidence>
<sequence length="100" mass="10721">MRVSGVTPRVLDMREQVSRAVRDGMRVHKVGLGRLAQMIGLAPAALAELLRCEAPWSVDVMHRVATALGTSVWSLIPGDSLTQLGPQSARRPSEQAGHGV</sequence>
<protein>
    <recommendedName>
        <fullName evidence="3">Helix-turn-helix transcriptional regulator</fullName>
    </recommendedName>
</protein>
<evidence type="ECO:0000313" key="2">
    <source>
        <dbReference type="Proteomes" id="UP000655410"/>
    </source>
</evidence>
<dbReference type="InterPro" id="IPR010982">
    <property type="entry name" value="Lambda_DNA-bd_dom_sf"/>
</dbReference>
<proteinExistence type="predicted"/>
<comment type="caution">
    <text evidence="1">The sequence shown here is derived from an EMBL/GenBank/DDBJ whole genome shotgun (WGS) entry which is preliminary data.</text>
</comment>
<evidence type="ECO:0000313" key="1">
    <source>
        <dbReference type="EMBL" id="GGO92581.1"/>
    </source>
</evidence>
<dbReference type="EMBL" id="BMNI01000009">
    <property type="protein sequence ID" value="GGO92581.1"/>
    <property type="molecule type" value="Genomic_DNA"/>
</dbReference>
<gene>
    <name evidence="1" type="ORF">GCM10011584_29290</name>
</gene>
<organism evidence="1 2">
    <name type="scientific">Nocardioides phosphati</name>
    <dbReference type="NCBI Taxonomy" id="1867775"/>
    <lineage>
        <taxon>Bacteria</taxon>
        <taxon>Bacillati</taxon>
        <taxon>Actinomycetota</taxon>
        <taxon>Actinomycetes</taxon>
        <taxon>Propionibacteriales</taxon>
        <taxon>Nocardioidaceae</taxon>
        <taxon>Nocardioides</taxon>
    </lineage>
</organism>